<accession>A0ABR2ZTA0</accession>
<dbReference type="Pfam" id="PF24855">
    <property type="entry name" value="DUF7729"/>
    <property type="match status" value="1"/>
</dbReference>
<dbReference type="Proteomes" id="UP001437256">
    <property type="component" value="Unassembled WGS sequence"/>
</dbReference>
<keyword evidence="1" id="KW-0732">Signal</keyword>
<feature type="signal peptide" evidence="1">
    <location>
        <begin position="1"/>
        <end position="19"/>
    </location>
</feature>
<reference evidence="3 4" key="1">
    <citation type="submission" date="2024-05" db="EMBL/GenBank/DDBJ databases">
        <title>A draft genome resource for the thread blight pathogen Marasmius tenuissimus strain MS-2.</title>
        <authorList>
            <person name="Yulfo-Soto G.E."/>
            <person name="Baruah I.K."/>
            <person name="Amoako-Attah I."/>
            <person name="Bukari Y."/>
            <person name="Meinhardt L.W."/>
            <person name="Bailey B.A."/>
            <person name="Cohen S.P."/>
        </authorList>
    </citation>
    <scope>NUCLEOTIDE SEQUENCE [LARGE SCALE GENOMIC DNA]</scope>
    <source>
        <strain evidence="3 4">MS-2</strain>
    </source>
</reference>
<name>A0ABR2ZTA0_9AGAR</name>
<organism evidence="3 4">
    <name type="scientific">Marasmius tenuissimus</name>
    <dbReference type="NCBI Taxonomy" id="585030"/>
    <lineage>
        <taxon>Eukaryota</taxon>
        <taxon>Fungi</taxon>
        <taxon>Dikarya</taxon>
        <taxon>Basidiomycota</taxon>
        <taxon>Agaricomycotina</taxon>
        <taxon>Agaricomycetes</taxon>
        <taxon>Agaricomycetidae</taxon>
        <taxon>Agaricales</taxon>
        <taxon>Marasmiineae</taxon>
        <taxon>Marasmiaceae</taxon>
        <taxon>Marasmius</taxon>
    </lineage>
</organism>
<proteinExistence type="predicted"/>
<evidence type="ECO:0000313" key="4">
    <source>
        <dbReference type="Proteomes" id="UP001437256"/>
    </source>
</evidence>
<sequence length="293" mass="30473">MFSKSTLAVVSVVATTVLAQSYPADLSDSCLNFYKAFDADTTFKTCTSALNDATSGYSNSSSTDAPTKESITSTLKTVCASTTTANDNDPCSDTAIRGKLAEFATACRAEFDAKRADVISTYDSLYAYSPLKTALCSKDDAGNYCVMSASTYASQNSALTEGVKQQLFSATDSTNLTAMGDANAPFLFLSPDLDAGKLCTVCTRNILTGYQVFAQNTPHAAGLANSELFKGEPALFQAVSDKCDANFLNTGASQGVGGIGKGSSKNGAFQVRAVDFVAVIAGVVSTAVFAAYL</sequence>
<feature type="chain" id="PRO_5045833159" description="DUF7729 domain-containing protein" evidence="1">
    <location>
        <begin position="20"/>
        <end position="293"/>
    </location>
</feature>
<keyword evidence="4" id="KW-1185">Reference proteome</keyword>
<dbReference type="EMBL" id="JBBXMP010000055">
    <property type="protein sequence ID" value="KAL0064911.1"/>
    <property type="molecule type" value="Genomic_DNA"/>
</dbReference>
<evidence type="ECO:0000259" key="2">
    <source>
        <dbReference type="Pfam" id="PF24855"/>
    </source>
</evidence>
<protein>
    <recommendedName>
        <fullName evidence="2">DUF7729 domain-containing protein</fullName>
    </recommendedName>
</protein>
<dbReference type="InterPro" id="IPR056146">
    <property type="entry name" value="DUF7729"/>
</dbReference>
<feature type="domain" description="DUF7729" evidence="2">
    <location>
        <begin position="27"/>
        <end position="157"/>
    </location>
</feature>
<gene>
    <name evidence="3" type="ORF">AAF712_008168</name>
</gene>
<evidence type="ECO:0000256" key="1">
    <source>
        <dbReference type="SAM" id="SignalP"/>
    </source>
</evidence>
<comment type="caution">
    <text evidence="3">The sequence shown here is derived from an EMBL/GenBank/DDBJ whole genome shotgun (WGS) entry which is preliminary data.</text>
</comment>
<evidence type="ECO:0000313" key="3">
    <source>
        <dbReference type="EMBL" id="KAL0064911.1"/>
    </source>
</evidence>